<accession>A0AAW0KP88</accession>
<comment type="caution">
    <text evidence="2">The sequence shown here is derived from an EMBL/GenBank/DDBJ whole genome shotgun (WGS) entry which is preliminary data.</text>
</comment>
<reference evidence="2 3" key="1">
    <citation type="journal article" date="2018" name="Sci. Data">
        <title>The draft genome sequence of cork oak.</title>
        <authorList>
            <person name="Ramos A.M."/>
            <person name="Usie A."/>
            <person name="Barbosa P."/>
            <person name="Barros P.M."/>
            <person name="Capote T."/>
            <person name="Chaves I."/>
            <person name="Simoes F."/>
            <person name="Abreu I."/>
            <person name="Carrasquinho I."/>
            <person name="Faro C."/>
            <person name="Guimaraes J.B."/>
            <person name="Mendonca D."/>
            <person name="Nobrega F."/>
            <person name="Rodrigues L."/>
            <person name="Saibo N.J.M."/>
            <person name="Varela M.C."/>
            <person name="Egas C."/>
            <person name="Matos J."/>
            <person name="Miguel C.M."/>
            <person name="Oliveira M.M."/>
            <person name="Ricardo C.P."/>
            <person name="Goncalves S."/>
        </authorList>
    </citation>
    <scope>NUCLEOTIDE SEQUENCE [LARGE SCALE GENOMIC DNA]</scope>
    <source>
        <strain evidence="3">cv. HL8</strain>
    </source>
</reference>
<keyword evidence="2" id="KW-0413">Isomerase</keyword>
<dbReference type="Gene3D" id="2.40.100.10">
    <property type="entry name" value="Cyclophilin-like"/>
    <property type="match status" value="1"/>
</dbReference>
<gene>
    <name evidence="2" type="primary">CYP_0</name>
    <name evidence="2" type="ORF">CFP56_016656</name>
</gene>
<sequence>MTSHDQSKMELTNTSKKDEAIHTPRKKVVGKSGKPLHYNGSTFHRIIPYIMIQGITASIAETLVQIKYISELVSDLPNVPTFWACDCNVRGTPPISSVPLPAFGVLDGDGLCSSSVK</sequence>
<organism evidence="2 3">
    <name type="scientific">Quercus suber</name>
    <name type="common">Cork oak</name>
    <dbReference type="NCBI Taxonomy" id="58331"/>
    <lineage>
        <taxon>Eukaryota</taxon>
        <taxon>Viridiplantae</taxon>
        <taxon>Streptophyta</taxon>
        <taxon>Embryophyta</taxon>
        <taxon>Tracheophyta</taxon>
        <taxon>Spermatophyta</taxon>
        <taxon>Magnoliopsida</taxon>
        <taxon>eudicotyledons</taxon>
        <taxon>Gunneridae</taxon>
        <taxon>Pentapetalae</taxon>
        <taxon>rosids</taxon>
        <taxon>fabids</taxon>
        <taxon>Fagales</taxon>
        <taxon>Fagaceae</taxon>
        <taxon>Quercus</taxon>
    </lineage>
</organism>
<dbReference type="GO" id="GO:0016853">
    <property type="term" value="F:isomerase activity"/>
    <property type="evidence" value="ECO:0007669"/>
    <property type="project" value="UniProtKB-KW"/>
</dbReference>
<evidence type="ECO:0000256" key="1">
    <source>
        <dbReference type="SAM" id="MobiDB-lite"/>
    </source>
</evidence>
<evidence type="ECO:0000313" key="3">
    <source>
        <dbReference type="Proteomes" id="UP000237347"/>
    </source>
</evidence>
<dbReference type="Proteomes" id="UP000237347">
    <property type="component" value="Unassembled WGS sequence"/>
</dbReference>
<proteinExistence type="predicted"/>
<dbReference type="EMBL" id="PKMF04000261">
    <property type="protein sequence ID" value="KAK7840473.1"/>
    <property type="molecule type" value="Genomic_DNA"/>
</dbReference>
<dbReference type="SUPFAM" id="SSF50891">
    <property type="entry name" value="Cyclophilin-like"/>
    <property type="match status" value="1"/>
</dbReference>
<keyword evidence="3" id="KW-1185">Reference proteome</keyword>
<evidence type="ECO:0000313" key="2">
    <source>
        <dbReference type="EMBL" id="KAK7840473.1"/>
    </source>
</evidence>
<protein>
    <submittedName>
        <fullName evidence="2">Peptidyl-prolyl cis-trans isomerase</fullName>
    </submittedName>
</protein>
<name>A0AAW0KP88_QUESU</name>
<dbReference type="InterPro" id="IPR029000">
    <property type="entry name" value="Cyclophilin-like_dom_sf"/>
</dbReference>
<feature type="region of interest" description="Disordered" evidence="1">
    <location>
        <begin position="1"/>
        <end position="33"/>
    </location>
</feature>
<dbReference type="AlphaFoldDB" id="A0AAW0KP88"/>